<proteinExistence type="inferred from homology"/>
<dbReference type="InterPro" id="IPR016032">
    <property type="entry name" value="Sig_transdc_resp-reg_C-effctor"/>
</dbReference>
<dbReference type="EMBL" id="OBQF01000007">
    <property type="protein sequence ID" value="SOC44865.1"/>
    <property type="molecule type" value="Genomic_DNA"/>
</dbReference>
<dbReference type="Proteomes" id="UP000219412">
    <property type="component" value="Unassembled WGS sequence"/>
</dbReference>
<dbReference type="InterPro" id="IPR014284">
    <property type="entry name" value="RNA_pol_sigma-70_dom"/>
</dbReference>
<dbReference type="Pfam" id="PF04542">
    <property type="entry name" value="Sigma70_r2"/>
    <property type="match status" value="1"/>
</dbReference>
<dbReference type="Gene3D" id="1.10.1740.10">
    <property type="match status" value="1"/>
</dbReference>
<evidence type="ECO:0000256" key="4">
    <source>
        <dbReference type="ARBA" id="ARBA00023163"/>
    </source>
</evidence>
<dbReference type="SMART" id="SM00421">
    <property type="entry name" value="HTH_LUXR"/>
    <property type="match status" value="1"/>
</dbReference>
<keyword evidence="3" id="KW-0805">Transcription regulation</keyword>
<dbReference type="GO" id="GO:0006352">
    <property type="term" value="P:DNA-templated transcription initiation"/>
    <property type="evidence" value="ECO:0007669"/>
    <property type="project" value="InterPro"/>
</dbReference>
<evidence type="ECO:0000256" key="5">
    <source>
        <dbReference type="ARBA" id="ARBA00024701"/>
    </source>
</evidence>
<evidence type="ECO:0000256" key="3">
    <source>
        <dbReference type="ARBA" id="ARBA00023015"/>
    </source>
</evidence>
<dbReference type="OrthoDB" id="9783788at2"/>
<evidence type="ECO:0000259" key="6">
    <source>
        <dbReference type="PROSITE" id="PS50043"/>
    </source>
</evidence>
<dbReference type="Pfam" id="PF00196">
    <property type="entry name" value="GerE"/>
    <property type="match status" value="1"/>
</dbReference>
<feature type="domain" description="HTH luxR-type" evidence="6">
    <location>
        <begin position="113"/>
        <end position="169"/>
    </location>
</feature>
<dbReference type="InterPro" id="IPR000792">
    <property type="entry name" value="Tscrpt_reg_LuxR_C"/>
</dbReference>
<dbReference type="NCBIfam" id="TIGR02937">
    <property type="entry name" value="sigma70-ECF"/>
    <property type="match status" value="1"/>
</dbReference>
<comment type="similarity">
    <text evidence="1">Belongs to the sigma-70 factor family.</text>
</comment>
<dbReference type="Gene3D" id="1.10.10.10">
    <property type="entry name" value="Winged helix-like DNA-binding domain superfamily/Winged helix DNA-binding domain"/>
    <property type="match status" value="1"/>
</dbReference>
<dbReference type="SUPFAM" id="SSF88946">
    <property type="entry name" value="Sigma2 domain of RNA polymerase sigma factors"/>
    <property type="match status" value="1"/>
</dbReference>
<gene>
    <name evidence="7" type="ORF">SAMN05878391_2504</name>
</gene>
<dbReference type="GO" id="GO:0003677">
    <property type="term" value="F:DNA binding"/>
    <property type="evidence" value="ECO:0007669"/>
    <property type="project" value="InterPro"/>
</dbReference>
<sequence length="169" mass="19304">MEKPDLSAEALVEAKIRQYEPMVHAVMNKLNILYDKDDFLQIGRIAVFQALASYDPARAREATESQFVYTRIYQRLIDEIRKCVRVSKGLELTEWLEDDGVCAVRESYVDLLNAELVDLLDAREMKWLELMTDGYSTAEIARILGVSISTVKAVRVKVRAKVRKFVGGM</sequence>
<dbReference type="GO" id="GO:0003700">
    <property type="term" value="F:DNA-binding transcription factor activity"/>
    <property type="evidence" value="ECO:0007669"/>
    <property type="project" value="InterPro"/>
</dbReference>
<accession>A0A285USG9</accession>
<evidence type="ECO:0000313" key="8">
    <source>
        <dbReference type="Proteomes" id="UP000219412"/>
    </source>
</evidence>
<reference evidence="8" key="1">
    <citation type="submission" date="2017-08" db="EMBL/GenBank/DDBJ databases">
        <authorList>
            <person name="Varghese N."/>
            <person name="Submissions S."/>
        </authorList>
    </citation>
    <scope>NUCLEOTIDE SEQUENCE [LARGE SCALE GENOMIC DNA]</scope>
    <source>
        <strain evidence="8">DSM 23173</strain>
    </source>
</reference>
<evidence type="ECO:0000313" key="7">
    <source>
        <dbReference type="EMBL" id="SOC44865.1"/>
    </source>
</evidence>
<keyword evidence="4" id="KW-0804">Transcription</keyword>
<dbReference type="InterPro" id="IPR007627">
    <property type="entry name" value="RNA_pol_sigma70_r2"/>
</dbReference>
<dbReference type="InterPro" id="IPR013325">
    <property type="entry name" value="RNA_pol_sigma_r2"/>
</dbReference>
<dbReference type="PRINTS" id="PR00038">
    <property type="entry name" value="HTHLUXR"/>
</dbReference>
<organism evidence="7 8">
    <name type="scientific">Salinicoccus kekensis</name>
    <dbReference type="NCBI Taxonomy" id="714307"/>
    <lineage>
        <taxon>Bacteria</taxon>
        <taxon>Bacillati</taxon>
        <taxon>Bacillota</taxon>
        <taxon>Bacilli</taxon>
        <taxon>Bacillales</taxon>
        <taxon>Staphylococcaceae</taxon>
        <taxon>Salinicoccus</taxon>
    </lineage>
</organism>
<name>A0A285USG9_9STAP</name>
<keyword evidence="8" id="KW-1185">Reference proteome</keyword>
<evidence type="ECO:0000256" key="1">
    <source>
        <dbReference type="ARBA" id="ARBA00007788"/>
    </source>
</evidence>
<comment type="function">
    <text evidence="5">Sigma factors are initiation factors that promote the attachment of RNA polymerase to specific initiation sites and are then released. Sigma-S contributes to the protection against external stress, thus playing a role in cellular fitness and survival.</text>
</comment>
<protein>
    <recommendedName>
        <fullName evidence="2">RNA polymerase sigma factor SigS</fullName>
    </recommendedName>
</protein>
<dbReference type="RefSeq" id="WP_097042655.1">
    <property type="nucleotide sequence ID" value="NZ_OBQF01000007.1"/>
</dbReference>
<dbReference type="PROSITE" id="PS50043">
    <property type="entry name" value="HTH_LUXR_2"/>
    <property type="match status" value="1"/>
</dbReference>
<dbReference type="SUPFAM" id="SSF46894">
    <property type="entry name" value="C-terminal effector domain of the bipartite response regulators"/>
    <property type="match status" value="1"/>
</dbReference>
<evidence type="ECO:0000256" key="2">
    <source>
        <dbReference type="ARBA" id="ARBA00021245"/>
    </source>
</evidence>
<dbReference type="InterPro" id="IPR036388">
    <property type="entry name" value="WH-like_DNA-bd_sf"/>
</dbReference>
<dbReference type="AlphaFoldDB" id="A0A285USG9"/>